<organism evidence="4 5">
    <name type="scientific">Gossypium laxum</name>
    <dbReference type="NCBI Taxonomy" id="34288"/>
    <lineage>
        <taxon>Eukaryota</taxon>
        <taxon>Viridiplantae</taxon>
        <taxon>Streptophyta</taxon>
        <taxon>Embryophyta</taxon>
        <taxon>Tracheophyta</taxon>
        <taxon>Spermatophyta</taxon>
        <taxon>Magnoliopsida</taxon>
        <taxon>eudicotyledons</taxon>
        <taxon>Gunneridae</taxon>
        <taxon>Pentapetalae</taxon>
        <taxon>rosids</taxon>
        <taxon>malvids</taxon>
        <taxon>Malvales</taxon>
        <taxon>Malvaceae</taxon>
        <taxon>Malvoideae</taxon>
        <taxon>Gossypium</taxon>
    </lineage>
</organism>
<feature type="compositionally biased region" description="Basic and acidic residues" evidence="1">
    <location>
        <begin position="169"/>
        <end position="203"/>
    </location>
</feature>
<dbReference type="EMBL" id="JABEZV010000003">
    <property type="protein sequence ID" value="MBA0707488.1"/>
    <property type="molecule type" value="Genomic_DNA"/>
</dbReference>
<accession>A0A7J8Z6L8</accession>
<name>A0A7J8Z6L8_9ROSI</name>
<feature type="region of interest" description="Disordered" evidence="1">
    <location>
        <begin position="152"/>
        <end position="241"/>
    </location>
</feature>
<feature type="domain" description="PB1-like" evidence="3">
    <location>
        <begin position="6"/>
        <end position="103"/>
    </location>
</feature>
<proteinExistence type="predicted"/>
<dbReference type="InterPro" id="IPR058594">
    <property type="entry name" value="PB1-like_dom_pln"/>
</dbReference>
<feature type="transmembrane region" description="Helical" evidence="2">
    <location>
        <begin position="306"/>
        <end position="328"/>
    </location>
</feature>
<evidence type="ECO:0000256" key="2">
    <source>
        <dbReference type="SAM" id="Phobius"/>
    </source>
</evidence>
<evidence type="ECO:0000313" key="5">
    <source>
        <dbReference type="Proteomes" id="UP000593574"/>
    </source>
</evidence>
<keyword evidence="2" id="KW-0812">Transmembrane</keyword>
<sequence length="329" mass="35541">MSTEEEYYINLYVRGIFVRDPHVRYSGGETVRLKEDPYTISYFELCKIVKNGLSFNTMQLIYFHVLGNRTLQYNLRAVWNDSSTIDMLNNWVKHKKINMYVEHEIDTVIFADDDLMLAVATVEGASDGNEVVDVAGSKGGERVVSLNGDNVEVTSSESGEGGERLGLNRKGDEVAGSKGGEGDEVKGGEDGKGAEGLNRDGAKGTEVAGSKGGERVEGGEGGKGIEVAGNQSSKGGEGRVGVKGLDGLDASVEGLEEGDGGLNSSVDEDGNEGLRMKVIFDARVPEEVKGEKLNDRVNREEEEMRLNILIVMIMGAYLGQMMLTMLILV</sequence>
<keyword evidence="2" id="KW-0472">Membrane</keyword>
<keyword evidence="5" id="KW-1185">Reference proteome</keyword>
<comment type="caution">
    <text evidence="4">The sequence shown here is derived from an EMBL/GenBank/DDBJ whole genome shotgun (WGS) entry which is preliminary data.</text>
</comment>
<dbReference type="Pfam" id="PF26130">
    <property type="entry name" value="PB1-like"/>
    <property type="match status" value="1"/>
</dbReference>
<evidence type="ECO:0000313" key="4">
    <source>
        <dbReference type="EMBL" id="MBA0707488.1"/>
    </source>
</evidence>
<evidence type="ECO:0000256" key="1">
    <source>
        <dbReference type="SAM" id="MobiDB-lite"/>
    </source>
</evidence>
<dbReference type="AlphaFoldDB" id="A0A7J8Z6L8"/>
<protein>
    <recommendedName>
        <fullName evidence="3">PB1-like domain-containing protein</fullName>
    </recommendedName>
</protein>
<dbReference type="Proteomes" id="UP000593574">
    <property type="component" value="Unassembled WGS sequence"/>
</dbReference>
<gene>
    <name evidence="4" type="ORF">Golax_019528</name>
</gene>
<reference evidence="4 5" key="1">
    <citation type="journal article" date="2019" name="Genome Biol. Evol.">
        <title>Insights into the evolution of the New World diploid cottons (Gossypium, subgenus Houzingenia) based on genome sequencing.</title>
        <authorList>
            <person name="Grover C.E."/>
            <person name="Arick M.A. 2nd"/>
            <person name="Thrash A."/>
            <person name="Conover J.L."/>
            <person name="Sanders W.S."/>
            <person name="Peterson D.G."/>
            <person name="Frelichowski J.E."/>
            <person name="Scheffler J.A."/>
            <person name="Scheffler B.E."/>
            <person name="Wendel J.F."/>
        </authorList>
    </citation>
    <scope>NUCLEOTIDE SEQUENCE [LARGE SCALE GENOMIC DNA]</scope>
    <source>
        <strain evidence="4">4</strain>
        <tissue evidence="4">Leaf</tissue>
    </source>
</reference>
<keyword evidence="2" id="KW-1133">Transmembrane helix</keyword>
<evidence type="ECO:0000259" key="3">
    <source>
        <dbReference type="Pfam" id="PF26130"/>
    </source>
</evidence>